<evidence type="ECO:0000256" key="13">
    <source>
        <dbReference type="ARBA" id="ARBA00057870"/>
    </source>
</evidence>
<feature type="compositionally biased region" description="Low complexity" evidence="16">
    <location>
        <begin position="86"/>
        <end position="100"/>
    </location>
</feature>
<dbReference type="InterPro" id="IPR042036">
    <property type="entry name" value="RRP8_N"/>
</dbReference>
<keyword evidence="10" id="KW-0805">Transcription regulation</keyword>
<feature type="compositionally biased region" description="Basic residues" evidence="16">
    <location>
        <begin position="40"/>
        <end position="49"/>
    </location>
</feature>
<accession>A0A8C5MMG8</accession>
<evidence type="ECO:0000256" key="2">
    <source>
        <dbReference type="ARBA" id="ARBA00006301"/>
    </source>
</evidence>
<name>A0A8C5MMG8_9ANUR</name>
<dbReference type="InterPro" id="IPR029063">
    <property type="entry name" value="SAM-dependent_MTases_sf"/>
</dbReference>
<protein>
    <recommendedName>
        <fullName evidence="3 15">Ribosomal RNA-processing protein 8</fullName>
        <ecNumber evidence="15">2.1.1.-</ecNumber>
    </recommendedName>
</protein>
<feature type="compositionally biased region" description="Basic residues" evidence="16">
    <location>
        <begin position="190"/>
        <end position="199"/>
    </location>
</feature>
<dbReference type="GO" id="GO:0032259">
    <property type="term" value="P:methylation"/>
    <property type="evidence" value="ECO:0007669"/>
    <property type="project" value="UniProtKB-KW"/>
</dbReference>
<dbReference type="GO" id="GO:0046015">
    <property type="term" value="P:regulation of transcription by glucose"/>
    <property type="evidence" value="ECO:0007669"/>
    <property type="project" value="TreeGrafter"/>
</dbReference>
<evidence type="ECO:0000313" key="17">
    <source>
        <dbReference type="Ensembl" id="ENSLLEP00000015137.1"/>
    </source>
</evidence>
<evidence type="ECO:0000313" key="18">
    <source>
        <dbReference type="Proteomes" id="UP000694569"/>
    </source>
</evidence>
<organism evidence="17 18">
    <name type="scientific">Leptobrachium leishanense</name>
    <name type="common">Leishan spiny toad</name>
    <dbReference type="NCBI Taxonomy" id="445787"/>
    <lineage>
        <taxon>Eukaryota</taxon>
        <taxon>Metazoa</taxon>
        <taxon>Chordata</taxon>
        <taxon>Craniata</taxon>
        <taxon>Vertebrata</taxon>
        <taxon>Euteleostomi</taxon>
        <taxon>Amphibia</taxon>
        <taxon>Batrachia</taxon>
        <taxon>Anura</taxon>
        <taxon>Pelobatoidea</taxon>
        <taxon>Megophryidae</taxon>
        <taxon>Leptobrachium</taxon>
    </lineage>
</organism>
<evidence type="ECO:0000256" key="6">
    <source>
        <dbReference type="ARBA" id="ARBA00022603"/>
    </source>
</evidence>
<evidence type="ECO:0000256" key="15">
    <source>
        <dbReference type="RuleBase" id="RU365074"/>
    </source>
</evidence>
<dbReference type="Ensembl" id="ENSLLET00000015719.1">
    <property type="protein sequence ID" value="ENSLLEP00000015137.1"/>
    <property type="gene ID" value="ENSLLEG00000009638.1"/>
</dbReference>
<keyword evidence="5 15" id="KW-0698">rRNA processing</keyword>
<dbReference type="GO" id="GO:0005677">
    <property type="term" value="C:chromatin silencing complex"/>
    <property type="evidence" value="ECO:0007669"/>
    <property type="project" value="TreeGrafter"/>
</dbReference>
<dbReference type="Pfam" id="PF05148">
    <property type="entry name" value="Methyltransf_8"/>
    <property type="match status" value="1"/>
</dbReference>
<evidence type="ECO:0000256" key="9">
    <source>
        <dbReference type="ARBA" id="ARBA00022853"/>
    </source>
</evidence>
<evidence type="ECO:0000256" key="4">
    <source>
        <dbReference type="ARBA" id="ARBA00022491"/>
    </source>
</evidence>
<dbReference type="AlphaFoldDB" id="A0A8C5MMG8"/>
<dbReference type="FunFam" id="1.10.10.2150:FF:000001">
    <property type="entry name" value="Ribosomal RNA-processing protein 8"/>
    <property type="match status" value="1"/>
</dbReference>
<keyword evidence="11" id="KW-0804">Transcription</keyword>
<evidence type="ECO:0000256" key="7">
    <source>
        <dbReference type="ARBA" id="ARBA00022679"/>
    </source>
</evidence>
<dbReference type="Gene3D" id="1.10.10.2150">
    <property type="entry name" value="Ribosomal RNA-processing protein 8, N-terminal domain"/>
    <property type="match status" value="1"/>
</dbReference>
<gene>
    <name evidence="17" type="primary">RRP8</name>
</gene>
<dbReference type="SMR" id="A0A8C5MMG8"/>
<dbReference type="PANTHER" id="PTHR12787:SF0">
    <property type="entry name" value="RIBOSOMAL RNA-PROCESSING PROTEIN 8"/>
    <property type="match status" value="1"/>
</dbReference>
<dbReference type="InterPro" id="IPR007823">
    <property type="entry name" value="RRP8"/>
</dbReference>
<comment type="similarity">
    <text evidence="2 15">Belongs to the methyltransferase superfamily. RRP8 family.</text>
</comment>
<dbReference type="GO" id="GO:0042149">
    <property type="term" value="P:cellular response to glucose starvation"/>
    <property type="evidence" value="ECO:0007669"/>
    <property type="project" value="TreeGrafter"/>
</dbReference>
<comment type="subcellular location">
    <subcellularLocation>
        <location evidence="1 15">Nucleus</location>
        <location evidence="1 15">Nucleolus</location>
    </subcellularLocation>
</comment>
<feature type="region of interest" description="Disordered" evidence="16">
    <location>
        <begin position="28"/>
        <end position="240"/>
    </location>
</feature>
<sequence>MFDLCDWNDDPESRSLSESLVRKKLNVPVSRREAGESGTSRKKRLKRTRKLLDVLHTLEAPRDQEDLVPTKPSGSPAVKRPRNQQSPEPGAPGASEPASETLSQHLNRQQWKNRMKNKRRNKNKFSPWGGAASPVSEGPLEGAEGPLEGAEPQSRGKRKRPTLRESEPAQGEEPKCLNPHVKLAATSVKDKRKLQKLRRILQESGRRAEPPSEASHPETKEQREEHRAACEEDRSTTLRSRMEQRLNSARFRYINQQLYTSHSKEARRLFRSDPEAFTIYHSGFSQQVQRWPVNPITEITKYIKNRPASLVVADFGCGDALLARSVRNKVHSFDLLALNEHVTVCDIAKVPLLDESVDIAVFCLSLMGTNFTEFLREANRVLRMGGVLLVAEVSSRFEDVRPFLSAMAQLGFKNVAKSTESSHFFLFEFSKSGSPGSRATHPGLALKPCLYKKR</sequence>
<dbReference type="OrthoDB" id="10258825at2759"/>
<keyword evidence="9" id="KW-0156">Chromatin regulator</keyword>
<keyword evidence="7 15" id="KW-0808">Transferase</keyword>
<keyword evidence="12 15" id="KW-0539">Nucleus</keyword>
<dbReference type="Gene3D" id="3.40.50.150">
    <property type="entry name" value="Vaccinia Virus protein VP39"/>
    <property type="match status" value="1"/>
</dbReference>
<reference evidence="17" key="2">
    <citation type="submission" date="2025-09" db="UniProtKB">
        <authorList>
            <consortium name="Ensembl"/>
        </authorList>
    </citation>
    <scope>IDENTIFICATION</scope>
</reference>
<keyword evidence="8 15" id="KW-0949">S-adenosyl-L-methionine</keyword>
<comment type="subunit">
    <text evidence="14">Component of the eNoSC complex, composed of SIRT1, SUV39H1 and RRP8.</text>
</comment>
<dbReference type="Proteomes" id="UP000694569">
    <property type="component" value="Unplaced"/>
</dbReference>
<dbReference type="FunFam" id="3.40.50.150:FF:000068">
    <property type="entry name" value="Ribosomal RNA-processing protein 8"/>
    <property type="match status" value="1"/>
</dbReference>
<proteinExistence type="inferred from homology"/>
<reference evidence="17" key="1">
    <citation type="submission" date="2025-08" db="UniProtKB">
        <authorList>
            <consortium name="Ensembl"/>
        </authorList>
    </citation>
    <scope>IDENTIFICATION</scope>
</reference>
<evidence type="ECO:0000256" key="12">
    <source>
        <dbReference type="ARBA" id="ARBA00023242"/>
    </source>
</evidence>
<keyword evidence="4" id="KW-0678">Repressor</keyword>
<evidence type="ECO:0000256" key="10">
    <source>
        <dbReference type="ARBA" id="ARBA00023015"/>
    </source>
</evidence>
<evidence type="ECO:0000256" key="5">
    <source>
        <dbReference type="ARBA" id="ARBA00022552"/>
    </source>
</evidence>
<feature type="compositionally biased region" description="Low complexity" evidence="16">
    <location>
        <begin position="137"/>
        <end position="152"/>
    </location>
</feature>
<feature type="compositionally biased region" description="Basic and acidic residues" evidence="16">
    <location>
        <begin position="200"/>
        <end position="240"/>
    </location>
</feature>
<dbReference type="GO" id="GO:0008168">
    <property type="term" value="F:methyltransferase activity"/>
    <property type="evidence" value="ECO:0007669"/>
    <property type="project" value="UniProtKB-KW"/>
</dbReference>
<evidence type="ECO:0000256" key="16">
    <source>
        <dbReference type="SAM" id="MobiDB-lite"/>
    </source>
</evidence>
<evidence type="ECO:0000256" key="14">
    <source>
        <dbReference type="ARBA" id="ARBA00062710"/>
    </source>
</evidence>
<feature type="compositionally biased region" description="Basic and acidic residues" evidence="16">
    <location>
        <begin position="162"/>
        <end position="175"/>
    </location>
</feature>
<dbReference type="GO" id="GO:0033553">
    <property type="term" value="C:rDNA heterochromatin"/>
    <property type="evidence" value="ECO:0007669"/>
    <property type="project" value="TreeGrafter"/>
</dbReference>
<dbReference type="PANTHER" id="PTHR12787">
    <property type="entry name" value="RIBOSOMAL RNA-PROCESSING PROTEIN 8"/>
    <property type="match status" value="1"/>
</dbReference>
<dbReference type="GeneTree" id="ENSGT00390000006189"/>
<evidence type="ECO:0000256" key="3">
    <source>
        <dbReference type="ARBA" id="ARBA00020203"/>
    </source>
</evidence>
<evidence type="ECO:0000256" key="8">
    <source>
        <dbReference type="ARBA" id="ARBA00022691"/>
    </source>
</evidence>
<comment type="function">
    <text evidence="13">Essential component of the eNoSC (energy-dependent nucleolar silencing) complex, a complex that mediates silencing of rDNA in response to intracellular energy status and acts by recruiting histone-modifying enzymes. The eNoSC complex is able to sense the energy status of cell: upon glucose starvation, elevation of NAD(+)/NADP(+) ratio activates SIRT1, leading to histone H3 deacetylation followed by dimethylation of H3 at 'Lys-9' (H3K9me2) by SUV39H1 and the formation of silent chromatin in the rDNA locus. In the complex, RRP8 binds to H3K9me2 and probably acts as a methyltransferase. Its substrates are however unknown.</text>
</comment>
<evidence type="ECO:0000256" key="1">
    <source>
        <dbReference type="ARBA" id="ARBA00004604"/>
    </source>
</evidence>
<dbReference type="GO" id="GO:0006364">
    <property type="term" value="P:rRNA processing"/>
    <property type="evidence" value="ECO:0007669"/>
    <property type="project" value="UniProtKB-UniRule"/>
</dbReference>
<dbReference type="GO" id="GO:0005730">
    <property type="term" value="C:nucleolus"/>
    <property type="evidence" value="ECO:0007669"/>
    <property type="project" value="UniProtKB-SubCell"/>
</dbReference>
<evidence type="ECO:0000256" key="11">
    <source>
        <dbReference type="ARBA" id="ARBA00023163"/>
    </source>
</evidence>
<keyword evidence="18" id="KW-1185">Reference proteome</keyword>
<dbReference type="EC" id="2.1.1.-" evidence="15"/>
<dbReference type="SUPFAM" id="SSF53335">
    <property type="entry name" value="S-adenosyl-L-methionine-dependent methyltransferases"/>
    <property type="match status" value="1"/>
</dbReference>
<keyword evidence="6 15" id="KW-0489">Methyltransferase</keyword>
<dbReference type="GO" id="GO:0000183">
    <property type="term" value="P:rDNA heterochromatin formation"/>
    <property type="evidence" value="ECO:0007669"/>
    <property type="project" value="TreeGrafter"/>
</dbReference>
<feature type="compositionally biased region" description="Basic residues" evidence="16">
    <location>
        <begin position="111"/>
        <end position="123"/>
    </location>
</feature>
<comment type="function">
    <text evidence="15">Probable methyltransferase required to silence rDNA.</text>
</comment>
<dbReference type="CDD" id="cd02440">
    <property type="entry name" value="AdoMet_MTases"/>
    <property type="match status" value="1"/>
</dbReference>